<protein>
    <submittedName>
        <fullName evidence="2">Phosphatidate cytidylyltransferase</fullName>
        <ecNumber evidence="2">2.7.7.41</ecNumber>
    </submittedName>
</protein>
<feature type="region of interest" description="Disordered" evidence="1">
    <location>
        <begin position="217"/>
        <end position="258"/>
    </location>
</feature>
<keyword evidence="2" id="KW-0808">Transferase</keyword>
<sequence length="277" mass="30324">ERRRRGSDPQVRSAYPIRDGRSDDRCGSGRHLCRRLAVPPAGACRRVGDADRMGGHAPRAAHLGLSWHSAADGAVVDRHRDAVPGRTAGRVHLRCKLRSDLAGLRGRGGPRIAARARHAAADNGWRLSLHRHSRFRAGRAQLGLVRDPFLGHGRDLVDRHLRLLRRPLDRRPEACASDQPEQNLGGARRRRCGGGDRRGFCRLCVGSGLALLSVGRTDGRDRAGRRPLRKLDEAPRGGEGQRDVTPGARRRARSARRAAAGCRRHAWAADGGSVDRV</sequence>
<proteinExistence type="predicted"/>
<reference evidence="2" key="1">
    <citation type="submission" date="2020-02" db="EMBL/GenBank/DDBJ databases">
        <authorList>
            <person name="Meier V. D."/>
        </authorList>
    </citation>
    <scope>NUCLEOTIDE SEQUENCE</scope>
    <source>
        <strain evidence="2">AVDCRST_MAG23</strain>
    </source>
</reference>
<dbReference type="EC" id="2.7.7.41" evidence="2"/>
<feature type="compositionally biased region" description="Basic and acidic residues" evidence="1">
    <location>
        <begin position="217"/>
        <end position="242"/>
    </location>
</feature>
<feature type="non-terminal residue" evidence="2">
    <location>
        <position position="277"/>
    </location>
</feature>
<evidence type="ECO:0000256" key="1">
    <source>
        <dbReference type="SAM" id="MobiDB-lite"/>
    </source>
</evidence>
<name>A0A6J4UFW0_9SPHN</name>
<dbReference type="AlphaFoldDB" id="A0A6J4UFW0"/>
<keyword evidence="2" id="KW-0548">Nucleotidyltransferase</keyword>
<feature type="compositionally biased region" description="Basic residues" evidence="1">
    <location>
        <begin position="248"/>
        <end position="258"/>
    </location>
</feature>
<dbReference type="GO" id="GO:0004605">
    <property type="term" value="F:phosphatidate cytidylyltransferase activity"/>
    <property type="evidence" value="ECO:0007669"/>
    <property type="project" value="UniProtKB-EC"/>
</dbReference>
<accession>A0A6J4UFW0</accession>
<feature type="non-terminal residue" evidence="2">
    <location>
        <position position="1"/>
    </location>
</feature>
<dbReference type="EMBL" id="CADCWD010000089">
    <property type="protein sequence ID" value="CAA9546970.1"/>
    <property type="molecule type" value="Genomic_DNA"/>
</dbReference>
<organism evidence="2">
    <name type="scientific">uncultured Sphingosinicella sp</name>
    <dbReference type="NCBI Taxonomy" id="478748"/>
    <lineage>
        <taxon>Bacteria</taxon>
        <taxon>Pseudomonadati</taxon>
        <taxon>Pseudomonadota</taxon>
        <taxon>Alphaproteobacteria</taxon>
        <taxon>Sphingomonadales</taxon>
        <taxon>Sphingosinicellaceae</taxon>
        <taxon>Sphingosinicella</taxon>
        <taxon>environmental samples</taxon>
    </lineage>
</organism>
<feature type="region of interest" description="Disordered" evidence="1">
    <location>
        <begin position="1"/>
        <end position="23"/>
    </location>
</feature>
<evidence type="ECO:0000313" key="2">
    <source>
        <dbReference type="EMBL" id="CAA9546970.1"/>
    </source>
</evidence>
<gene>
    <name evidence="2" type="ORF">AVDCRST_MAG23-2631</name>
</gene>